<dbReference type="GO" id="GO:0019693">
    <property type="term" value="P:ribose phosphate metabolic process"/>
    <property type="evidence" value="ECO:0007669"/>
    <property type="project" value="TreeGrafter"/>
</dbReference>
<dbReference type="InterPro" id="IPR015797">
    <property type="entry name" value="NUDIX_hydrolase-like_dom_sf"/>
</dbReference>
<feature type="domain" description="Nudix hydrolase" evidence="3">
    <location>
        <begin position="50"/>
        <end position="185"/>
    </location>
</feature>
<dbReference type="Pfam" id="PF00293">
    <property type="entry name" value="NUDIX"/>
    <property type="match status" value="1"/>
</dbReference>
<dbReference type="Gene3D" id="3.90.79.10">
    <property type="entry name" value="Nucleoside Triphosphate Pyrophosphohydrolase"/>
    <property type="match status" value="1"/>
</dbReference>
<dbReference type="PANTHER" id="PTHR11839:SF18">
    <property type="entry name" value="NUDIX HYDROLASE DOMAIN-CONTAINING PROTEIN"/>
    <property type="match status" value="1"/>
</dbReference>
<name>A0A6J6IEP2_9ZZZZ</name>
<dbReference type="PANTHER" id="PTHR11839">
    <property type="entry name" value="UDP/ADP-SUGAR PYROPHOSPHATASE"/>
    <property type="match status" value="1"/>
</dbReference>
<dbReference type="EMBL" id="CAEZVB010000044">
    <property type="protein sequence ID" value="CAB4623189.1"/>
    <property type="molecule type" value="Genomic_DNA"/>
</dbReference>
<dbReference type="GO" id="GO:0005829">
    <property type="term" value="C:cytosol"/>
    <property type="evidence" value="ECO:0007669"/>
    <property type="project" value="TreeGrafter"/>
</dbReference>
<gene>
    <name evidence="4" type="ORF">UFOPK1908_00979</name>
</gene>
<comment type="cofactor">
    <cofactor evidence="1">
        <name>Mg(2+)</name>
        <dbReference type="ChEBI" id="CHEBI:18420"/>
    </cofactor>
</comment>
<dbReference type="GO" id="GO:0016787">
    <property type="term" value="F:hydrolase activity"/>
    <property type="evidence" value="ECO:0007669"/>
    <property type="project" value="UniProtKB-KW"/>
</dbReference>
<dbReference type="GO" id="GO:0006753">
    <property type="term" value="P:nucleoside phosphate metabolic process"/>
    <property type="evidence" value="ECO:0007669"/>
    <property type="project" value="TreeGrafter"/>
</dbReference>
<evidence type="ECO:0000313" key="4">
    <source>
        <dbReference type="EMBL" id="CAB4623189.1"/>
    </source>
</evidence>
<dbReference type="PROSITE" id="PS51462">
    <property type="entry name" value="NUDIX"/>
    <property type="match status" value="1"/>
</dbReference>
<sequence>MNDERWTGPVADGGGSFPIMKSTPQFAGKVWAIRTDLLDFNGRMIERDIVVHPGAVAIIAIDEQDRVLLIRQYRHPIGMYIFEPPAGLLDIAGEHPLHTAARELAEESGFEASEWHTLVDFLNSPGGSSEAIRIYLARGLNELSEGRPQTGEAEEMFLPRIWVDLDEAKDLVLSGKVSGPTAVAGILGAWSSREHGWQGLRDAYAPWSMRDALLGSGRIPLNFNKNDLA</sequence>
<dbReference type="CDD" id="cd24158">
    <property type="entry name" value="NUDIX_ADPRase_Rv1700"/>
    <property type="match status" value="1"/>
</dbReference>
<dbReference type="AlphaFoldDB" id="A0A6J6IEP2"/>
<proteinExistence type="predicted"/>
<evidence type="ECO:0000256" key="2">
    <source>
        <dbReference type="ARBA" id="ARBA00022801"/>
    </source>
</evidence>
<reference evidence="4" key="1">
    <citation type="submission" date="2020-05" db="EMBL/GenBank/DDBJ databases">
        <authorList>
            <person name="Chiriac C."/>
            <person name="Salcher M."/>
            <person name="Ghai R."/>
            <person name="Kavagutti S V."/>
        </authorList>
    </citation>
    <scope>NUCLEOTIDE SEQUENCE</scope>
</reference>
<dbReference type="InterPro" id="IPR000086">
    <property type="entry name" value="NUDIX_hydrolase_dom"/>
</dbReference>
<evidence type="ECO:0000256" key="1">
    <source>
        <dbReference type="ARBA" id="ARBA00001946"/>
    </source>
</evidence>
<evidence type="ECO:0000259" key="3">
    <source>
        <dbReference type="PROSITE" id="PS51462"/>
    </source>
</evidence>
<accession>A0A6J6IEP2</accession>
<dbReference type="SUPFAM" id="SSF55811">
    <property type="entry name" value="Nudix"/>
    <property type="match status" value="1"/>
</dbReference>
<protein>
    <submittedName>
        <fullName evidence="4">Unannotated protein</fullName>
    </submittedName>
</protein>
<keyword evidence="2" id="KW-0378">Hydrolase</keyword>
<organism evidence="4">
    <name type="scientific">freshwater metagenome</name>
    <dbReference type="NCBI Taxonomy" id="449393"/>
    <lineage>
        <taxon>unclassified sequences</taxon>
        <taxon>metagenomes</taxon>
        <taxon>ecological metagenomes</taxon>
    </lineage>
</organism>